<dbReference type="Gene3D" id="3.30.300.160">
    <property type="entry name" value="Type II secretion system, protein E, N-terminal domain"/>
    <property type="match status" value="1"/>
</dbReference>
<keyword evidence="3" id="KW-0067">ATP-binding</keyword>
<keyword evidence="2" id="KW-0547">Nucleotide-binding</keyword>
<dbReference type="InterPro" id="IPR037257">
    <property type="entry name" value="T2SS_E_N_sf"/>
</dbReference>
<dbReference type="EMBL" id="FOHZ01000012">
    <property type="protein sequence ID" value="SET56916.1"/>
    <property type="molecule type" value="Genomic_DNA"/>
</dbReference>
<dbReference type="Pfam" id="PF05157">
    <property type="entry name" value="MshEN"/>
    <property type="match status" value="1"/>
</dbReference>
<accession>A0A1I0FHL2</accession>
<dbReference type="PROSITE" id="PS00662">
    <property type="entry name" value="T2SP_E"/>
    <property type="match status" value="1"/>
</dbReference>
<dbReference type="InterPro" id="IPR029063">
    <property type="entry name" value="SAM-dependent_MTases_sf"/>
</dbReference>
<dbReference type="Pfam" id="PF00437">
    <property type="entry name" value="T2SSE"/>
    <property type="match status" value="1"/>
</dbReference>
<gene>
    <name evidence="5" type="ORF">SAMN04487962_11297</name>
</gene>
<dbReference type="PANTHER" id="PTHR30258">
    <property type="entry name" value="TYPE II SECRETION SYSTEM PROTEIN GSPE-RELATED"/>
    <property type="match status" value="1"/>
</dbReference>
<dbReference type="Pfam" id="PF01135">
    <property type="entry name" value="PCMT"/>
    <property type="match status" value="1"/>
</dbReference>
<dbReference type="Gene3D" id="3.40.50.300">
    <property type="entry name" value="P-loop containing nucleotide triphosphate hydrolases"/>
    <property type="match status" value="1"/>
</dbReference>
<dbReference type="SUPFAM" id="SSF160246">
    <property type="entry name" value="EspE N-terminal domain-like"/>
    <property type="match status" value="1"/>
</dbReference>
<dbReference type="CDD" id="cd02440">
    <property type="entry name" value="AdoMet_MTases"/>
    <property type="match status" value="1"/>
</dbReference>
<name>A0A1I0FHL2_9GAMM</name>
<proteinExistence type="inferred from homology"/>
<dbReference type="GO" id="GO:0016887">
    <property type="term" value="F:ATP hydrolysis activity"/>
    <property type="evidence" value="ECO:0007669"/>
    <property type="project" value="TreeGrafter"/>
</dbReference>
<dbReference type="Proteomes" id="UP000198762">
    <property type="component" value="Unassembled WGS sequence"/>
</dbReference>
<evidence type="ECO:0000259" key="4">
    <source>
        <dbReference type="PROSITE" id="PS00662"/>
    </source>
</evidence>
<dbReference type="InterPro" id="IPR001482">
    <property type="entry name" value="T2SS/T4SS_dom"/>
</dbReference>
<dbReference type="AlphaFoldDB" id="A0A1I0FHL2"/>
<dbReference type="Gene3D" id="3.30.450.90">
    <property type="match status" value="1"/>
</dbReference>
<feature type="domain" description="Bacterial type II secretion system protein E" evidence="4">
    <location>
        <begin position="554"/>
        <end position="568"/>
    </location>
</feature>
<protein>
    <submittedName>
        <fullName evidence="5">Type IV pilus assembly protein PilB</fullName>
    </submittedName>
</protein>
<dbReference type="Gene3D" id="3.40.50.150">
    <property type="entry name" value="Vaccinia Virus protein VP39"/>
    <property type="match status" value="1"/>
</dbReference>
<dbReference type="GO" id="GO:0005524">
    <property type="term" value="F:ATP binding"/>
    <property type="evidence" value="ECO:0007669"/>
    <property type="project" value="UniProtKB-KW"/>
</dbReference>
<keyword evidence="6" id="KW-1185">Reference proteome</keyword>
<dbReference type="SUPFAM" id="SSF52540">
    <property type="entry name" value="P-loop containing nucleoside triphosphate hydrolases"/>
    <property type="match status" value="1"/>
</dbReference>
<dbReference type="STRING" id="430453.SAMN04487962_11297"/>
<dbReference type="SMART" id="SM00382">
    <property type="entry name" value="AAA"/>
    <property type="match status" value="1"/>
</dbReference>
<dbReference type="InterPro" id="IPR007831">
    <property type="entry name" value="T2SS_GspE_N"/>
</dbReference>
<sequence length="747" mass="82129">MTAMTSRVAEALRRVPRQAFVSSADLEPQLSGHSIPGRATVRHVLESLPPLPADSRVLHVGAGSGYVAAVLARLFRQVVAVDRDPVMVELASLNVHGLSLDNLGFRQGDAEEDLALEQHSFDVILVTTFLGSTDALVPLLREGGSLFCLEAVPESAPGLVHYQLRSGVLQRQGQLCRVDFRRTTEEALIDLGLLQEGAAGLQVPPGTTPLGQALKNPAVSEREVYHKLAATRRGLTLIELDTLLPEVDPGLFARFSRSFLEHHRLIPVYKRDRQLFVASDNPDAHLDAIAHLTDVEISPLLVTPTDFRRLWSHLSISERGNEVSAAAQAQADRSTGESLEAGREGEVTPYLVSLYEGILLEAVSQQASDIHIERYGSRVRVRLRIDGELHDLDHYRLTPAQLLGVVNVIKLRAELNIAERRLPQGGRSRLRFGDVSFDLRVQTQPSLHGEHVVIRLLRQTGRAMTMQELGMSSKLARKYQRLLDNPAGLVLVVGPTGSGKSTTLYAGLQELADDGRRKVITVEDPIEYSIDNIQQTRVRPEIGFSFADAMRSFVRQDPDVILVGEIRDQETALEAIRASQTGHVVLSTLHCNDSVDALQRLYDLGIHPNSIASELLAVIAQRLAKRICPDCRRPATADPTVMAELFPEGAPADFRCFEGAGCPQCKGRGTRGRIAMVEFLQVNRDIRNGISLQPPVGEMRSLALDAGLITMRDSALDHVIQGNIPLSELPRILPEDRMSPEKRGGRR</sequence>
<comment type="similarity">
    <text evidence="1">Belongs to the GSP E family.</text>
</comment>
<dbReference type="CDD" id="cd01129">
    <property type="entry name" value="PulE-GspE-like"/>
    <property type="match status" value="1"/>
</dbReference>
<evidence type="ECO:0000313" key="5">
    <source>
        <dbReference type="EMBL" id="SET56916.1"/>
    </source>
</evidence>
<evidence type="ECO:0000256" key="2">
    <source>
        <dbReference type="ARBA" id="ARBA00022741"/>
    </source>
</evidence>
<dbReference type="SUPFAM" id="SSF53335">
    <property type="entry name" value="S-adenosyl-L-methionine-dependent methyltransferases"/>
    <property type="match status" value="1"/>
</dbReference>
<organism evidence="5 6">
    <name type="scientific">Marinobacter segnicrescens</name>
    <dbReference type="NCBI Taxonomy" id="430453"/>
    <lineage>
        <taxon>Bacteria</taxon>
        <taxon>Pseudomonadati</taxon>
        <taxon>Pseudomonadota</taxon>
        <taxon>Gammaproteobacteria</taxon>
        <taxon>Pseudomonadales</taxon>
        <taxon>Marinobacteraceae</taxon>
        <taxon>Marinobacter</taxon>
    </lineage>
</organism>
<dbReference type="PANTHER" id="PTHR30258:SF2">
    <property type="entry name" value="COMG OPERON PROTEIN 1"/>
    <property type="match status" value="1"/>
</dbReference>
<dbReference type="GO" id="GO:0005886">
    <property type="term" value="C:plasma membrane"/>
    <property type="evidence" value="ECO:0007669"/>
    <property type="project" value="TreeGrafter"/>
</dbReference>
<dbReference type="InterPro" id="IPR027417">
    <property type="entry name" value="P-loop_NTPase"/>
</dbReference>
<evidence type="ECO:0000313" key="6">
    <source>
        <dbReference type="Proteomes" id="UP000198762"/>
    </source>
</evidence>
<evidence type="ECO:0000256" key="3">
    <source>
        <dbReference type="ARBA" id="ARBA00022840"/>
    </source>
</evidence>
<evidence type="ECO:0000256" key="1">
    <source>
        <dbReference type="ARBA" id="ARBA00006611"/>
    </source>
</evidence>
<reference evidence="6" key="1">
    <citation type="submission" date="2016-10" db="EMBL/GenBank/DDBJ databases">
        <authorList>
            <person name="Varghese N."/>
            <person name="Submissions S."/>
        </authorList>
    </citation>
    <scope>NUCLEOTIDE SEQUENCE [LARGE SCALE GENOMIC DNA]</scope>
    <source>
        <strain evidence="6">CGMCC 1.6489</strain>
    </source>
</reference>
<dbReference type="InterPro" id="IPR003593">
    <property type="entry name" value="AAA+_ATPase"/>
</dbReference>